<accession>A0AAV9UZR0</accession>
<gene>
    <name evidence="1" type="ORF">TWF730_009130</name>
</gene>
<dbReference type="AlphaFoldDB" id="A0AAV9UZR0"/>
<keyword evidence="2" id="KW-1185">Reference proteome</keyword>
<sequence>MGDIVLDMSIKGVLDIVHWLLRLNQVAHNFSEGHNQEDNQTTFDIAESSSPCNFLTEDTYEWWTACGLYFNIQDCGFVEALLRPKEWSDIFFQRFYLIFQRDMSVRDLYHQLRRFFIDLRSAGEDYPPIGPSLEKIILLSKVRPALLNEISKVVDLRSLLQGNLESIVARLAECESEPPNNALVAGGDYNVATSLETLQSNKIELDTDHICQLDINVHNCCCVEMELDEDEYPESLWCTMRVVAEVDGIVLVVRDLMVETNKGKLLGIEWPD</sequence>
<reference evidence="1 2" key="1">
    <citation type="submission" date="2019-10" db="EMBL/GenBank/DDBJ databases">
        <authorList>
            <person name="Palmer J.M."/>
        </authorList>
    </citation>
    <scope>NUCLEOTIDE SEQUENCE [LARGE SCALE GENOMIC DNA]</scope>
    <source>
        <strain evidence="1 2">TWF730</strain>
    </source>
</reference>
<evidence type="ECO:0000313" key="1">
    <source>
        <dbReference type="EMBL" id="KAK6352300.1"/>
    </source>
</evidence>
<dbReference type="Proteomes" id="UP001373714">
    <property type="component" value="Unassembled WGS sequence"/>
</dbReference>
<organism evidence="1 2">
    <name type="scientific">Orbilia blumenaviensis</name>
    <dbReference type="NCBI Taxonomy" id="1796055"/>
    <lineage>
        <taxon>Eukaryota</taxon>
        <taxon>Fungi</taxon>
        <taxon>Dikarya</taxon>
        <taxon>Ascomycota</taxon>
        <taxon>Pezizomycotina</taxon>
        <taxon>Orbiliomycetes</taxon>
        <taxon>Orbiliales</taxon>
        <taxon>Orbiliaceae</taxon>
        <taxon>Orbilia</taxon>
    </lineage>
</organism>
<protein>
    <submittedName>
        <fullName evidence="1">Uncharacterized protein</fullName>
    </submittedName>
</protein>
<comment type="caution">
    <text evidence="1">The sequence shown here is derived from an EMBL/GenBank/DDBJ whole genome shotgun (WGS) entry which is preliminary data.</text>
</comment>
<dbReference type="EMBL" id="JAVHNS010000006">
    <property type="protein sequence ID" value="KAK6352300.1"/>
    <property type="molecule type" value="Genomic_DNA"/>
</dbReference>
<evidence type="ECO:0000313" key="2">
    <source>
        <dbReference type="Proteomes" id="UP001373714"/>
    </source>
</evidence>
<name>A0AAV9UZR0_9PEZI</name>
<proteinExistence type="predicted"/>